<keyword evidence="4" id="KW-1185">Reference proteome</keyword>
<gene>
    <name evidence="3" type="ORF">RFULGI_LOCUS2447</name>
</gene>
<feature type="compositionally biased region" description="Basic residues" evidence="2">
    <location>
        <begin position="28"/>
        <end position="39"/>
    </location>
</feature>
<feature type="compositionally biased region" description="Low complexity" evidence="2">
    <location>
        <begin position="51"/>
        <end position="64"/>
    </location>
</feature>
<dbReference type="AlphaFoldDB" id="A0A9N8ZMW6"/>
<evidence type="ECO:0000313" key="3">
    <source>
        <dbReference type="EMBL" id="CAG8501248.1"/>
    </source>
</evidence>
<keyword evidence="1" id="KW-0175">Coiled coil</keyword>
<feature type="compositionally biased region" description="Polar residues" evidence="2">
    <location>
        <begin position="40"/>
        <end position="50"/>
    </location>
</feature>
<evidence type="ECO:0000313" key="4">
    <source>
        <dbReference type="Proteomes" id="UP000789396"/>
    </source>
</evidence>
<organism evidence="3 4">
    <name type="scientific">Racocetra fulgida</name>
    <dbReference type="NCBI Taxonomy" id="60492"/>
    <lineage>
        <taxon>Eukaryota</taxon>
        <taxon>Fungi</taxon>
        <taxon>Fungi incertae sedis</taxon>
        <taxon>Mucoromycota</taxon>
        <taxon>Glomeromycotina</taxon>
        <taxon>Glomeromycetes</taxon>
        <taxon>Diversisporales</taxon>
        <taxon>Gigasporaceae</taxon>
        <taxon>Racocetra</taxon>
    </lineage>
</organism>
<proteinExistence type="predicted"/>
<reference evidence="3" key="1">
    <citation type="submission" date="2021-06" db="EMBL/GenBank/DDBJ databases">
        <authorList>
            <person name="Kallberg Y."/>
            <person name="Tangrot J."/>
            <person name="Rosling A."/>
        </authorList>
    </citation>
    <scope>NUCLEOTIDE SEQUENCE</scope>
    <source>
        <strain evidence="3">IN212</strain>
    </source>
</reference>
<protein>
    <submittedName>
        <fullName evidence="3">15483_t:CDS:1</fullName>
    </submittedName>
</protein>
<feature type="coiled-coil region" evidence="1">
    <location>
        <begin position="80"/>
        <end position="107"/>
    </location>
</feature>
<dbReference type="EMBL" id="CAJVPZ010001853">
    <property type="protein sequence ID" value="CAG8501248.1"/>
    <property type="molecule type" value="Genomic_DNA"/>
</dbReference>
<name>A0A9N8ZMW6_9GLOM</name>
<dbReference type="Proteomes" id="UP000789396">
    <property type="component" value="Unassembled WGS sequence"/>
</dbReference>
<feature type="region of interest" description="Disordered" evidence="2">
    <location>
        <begin position="1"/>
        <end position="64"/>
    </location>
</feature>
<evidence type="ECO:0000256" key="1">
    <source>
        <dbReference type="SAM" id="Coils"/>
    </source>
</evidence>
<evidence type="ECO:0000256" key="2">
    <source>
        <dbReference type="SAM" id="MobiDB-lite"/>
    </source>
</evidence>
<sequence>MDNQNLPEQEECASNSSKYSLQEYSGGSHKKKHRKHKSCYNKSHSNSPQQEYTSSPSNYSSQEEYNNSFCKGKWRGSLSLQKSDNKYHDLNKIKNELKKLSVEQENELSPQVLDHDFENNGAPSRESVEIIVTEETAISDNNKYIAVEITNETQEQTVTQNTLNSREVNDELFSV</sequence>
<feature type="compositionally biased region" description="Polar residues" evidence="2">
    <location>
        <begin position="1"/>
        <end position="23"/>
    </location>
</feature>
<dbReference type="OrthoDB" id="10588367at2759"/>
<accession>A0A9N8ZMW6</accession>
<comment type="caution">
    <text evidence="3">The sequence shown here is derived from an EMBL/GenBank/DDBJ whole genome shotgun (WGS) entry which is preliminary data.</text>
</comment>